<protein>
    <submittedName>
        <fullName evidence="1">Uncharacterized protein</fullName>
    </submittedName>
</protein>
<dbReference type="RefSeq" id="WP_172607908.1">
    <property type="nucleotide sequence ID" value="NZ_BGZL01000046.1"/>
</dbReference>
<sequence>MARFDLTEYDRCTIVAARQALAAAGGVDLLDGSAMARMIGRLEVAVERLIEMVDETPGGDVVRCPAAHPEDPTPCGGPVVVTIVDTQDAGADGCEHHAARMLASITGARPVAKPDAPAGVALRIFRAAHHTHPFPWLEGRS</sequence>
<gene>
    <name evidence="1" type="ORF">SSP531S_59270</name>
</gene>
<comment type="caution">
    <text evidence="1">The sequence shown here is derived from an EMBL/GenBank/DDBJ whole genome shotgun (WGS) entry which is preliminary data.</text>
</comment>
<organism evidence="1 2">
    <name type="scientific">Streptomyces spongiicola</name>
    <dbReference type="NCBI Taxonomy" id="1690221"/>
    <lineage>
        <taxon>Bacteria</taxon>
        <taxon>Bacillati</taxon>
        <taxon>Actinomycetota</taxon>
        <taxon>Actinomycetes</taxon>
        <taxon>Kitasatosporales</taxon>
        <taxon>Streptomycetaceae</taxon>
        <taxon>Streptomyces</taxon>
    </lineage>
</organism>
<dbReference type="AlphaFoldDB" id="A0A388T7X3"/>
<evidence type="ECO:0000313" key="1">
    <source>
        <dbReference type="EMBL" id="GBQ04431.1"/>
    </source>
</evidence>
<proteinExistence type="predicted"/>
<dbReference type="EMBL" id="BGZL01000046">
    <property type="protein sequence ID" value="GBQ04431.1"/>
    <property type="molecule type" value="Genomic_DNA"/>
</dbReference>
<reference evidence="1 2" key="1">
    <citation type="submission" date="2018-07" db="EMBL/GenBank/DDBJ databases">
        <title>Whole Genome Shotgun Sequence of Streptomyces spongiicola strain 531S.</title>
        <authorList>
            <person name="Dohra H."/>
            <person name="Kodani S."/>
        </authorList>
    </citation>
    <scope>NUCLEOTIDE SEQUENCE [LARGE SCALE GENOMIC DNA]</scope>
    <source>
        <strain evidence="1 2">531S</strain>
    </source>
</reference>
<name>A0A388T7X3_9ACTN</name>
<evidence type="ECO:0000313" key="2">
    <source>
        <dbReference type="Proteomes" id="UP000265354"/>
    </source>
</evidence>
<dbReference type="Proteomes" id="UP000265354">
    <property type="component" value="Unassembled WGS sequence"/>
</dbReference>
<accession>A0A388T7X3</accession>